<dbReference type="SUPFAM" id="SSF103088">
    <property type="entry name" value="OmpA-like"/>
    <property type="match status" value="1"/>
</dbReference>
<evidence type="ECO:0000313" key="2">
    <source>
        <dbReference type="EMBL" id="BDI07808.1"/>
    </source>
</evidence>
<name>A0ABM7YT25_9BURK</name>
<evidence type="ECO:0000256" key="1">
    <source>
        <dbReference type="SAM" id="MobiDB-lite"/>
    </source>
</evidence>
<protein>
    <recommendedName>
        <fullName evidence="4">OmpA-like domain-containing protein</fullName>
    </recommendedName>
</protein>
<gene>
    <name evidence="2" type="ORF">CATMQ487_47780</name>
</gene>
<feature type="compositionally biased region" description="Pro residues" evidence="1">
    <location>
        <begin position="42"/>
        <end position="57"/>
    </location>
</feature>
<reference evidence="2" key="1">
    <citation type="submission" date="2022-04" db="EMBL/GenBank/DDBJ databases">
        <title>Whole genome sequence of Sphaerotilus sp. FB-5.</title>
        <authorList>
            <person name="Takeda M."/>
            <person name="Narihara S."/>
            <person name="Akimoto M."/>
            <person name="Akimoto R."/>
            <person name="Nishiyashiki S."/>
            <person name="Murakami T."/>
        </authorList>
    </citation>
    <scope>NUCLEOTIDE SEQUENCE</scope>
    <source>
        <strain evidence="2">FB-5</strain>
    </source>
</reference>
<dbReference type="InterPro" id="IPR036737">
    <property type="entry name" value="OmpA-like_sf"/>
</dbReference>
<keyword evidence="3" id="KW-1185">Reference proteome</keyword>
<organism evidence="2 3">
    <name type="scientific">Sphaerotilus microaerophilus</name>
    <dbReference type="NCBI Taxonomy" id="2914710"/>
    <lineage>
        <taxon>Bacteria</taxon>
        <taxon>Pseudomonadati</taxon>
        <taxon>Pseudomonadota</taxon>
        <taxon>Betaproteobacteria</taxon>
        <taxon>Burkholderiales</taxon>
        <taxon>Sphaerotilaceae</taxon>
        <taxon>Sphaerotilus</taxon>
    </lineage>
</organism>
<accession>A0ABM7YT25</accession>
<dbReference type="Gene3D" id="3.30.1330.60">
    <property type="entry name" value="OmpA-like domain"/>
    <property type="match status" value="1"/>
</dbReference>
<evidence type="ECO:0000313" key="3">
    <source>
        <dbReference type="Proteomes" id="UP001057498"/>
    </source>
</evidence>
<dbReference type="PROSITE" id="PS51257">
    <property type="entry name" value="PROKAR_LIPOPROTEIN"/>
    <property type="match status" value="1"/>
</dbReference>
<feature type="region of interest" description="Disordered" evidence="1">
    <location>
        <begin position="33"/>
        <end position="62"/>
    </location>
</feature>
<dbReference type="EMBL" id="AP025730">
    <property type="protein sequence ID" value="BDI07808.1"/>
    <property type="molecule type" value="Genomic_DNA"/>
</dbReference>
<dbReference type="Proteomes" id="UP001057498">
    <property type="component" value="Chromosome"/>
</dbReference>
<proteinExistence type="predicted"/>
<sequence length="190" mass="19672">MAGAARRRCLIWGAAATGATLTALLGGCAGGGPKSGGGATPAIPPPKPGSLPEPAPDQPGLDGLRSRLAREFAGTPLQLEMGETAAADFLRISVPQPHGFEPGRAAVRPALAAVLDRLVEPLRREGNWTVRVAGPIDAGGSGWIGPDRAAAVRDYLVLKGVAVKRFTAPQRHAMGLTEITLVELRRRAAR</sequence>
<evidence type="ECO:0008006" key="4">
    <source>
        <dbReference type="Google" id="ProtNLM"/>
    </source>
</evidence>